<name>A0A0U5EU37_9PROT</name>
<dbReference type="Proteomes" id="UP000056109">
    <property type="component" value="Chromosome I"/>
</dbReference>
<keyword evidence="2" id="KW-1185">Reference proteome</keyword>
<dbReference type="EMBL" id="LN606600">
    <property type="protein sequence ID" value="CEF41242.1"/>
    <property type="molecule type" value="Genomic_DNA"/>
</dbReference>
<evidence type="ECO:0000313" key="1">
    <source>
        <dbReference type="EMBL" id="CEF41242.1"/>
    </source>
</evidence>
<reference evidence="2" key="1">
    <citation type="submission" date="2014-09" db="EMBL/GenBank/DDBJ databases">
        <authorList>
            <person name="Illeghems K.G."/>
        </authorList>
    </citation>
    <scope>NUCLEOTIDE SEQUENCE [LARGE SCALE GENOMIC DNA]</scope>
    <source>
        <strain evidence="2">108B</strain>
    </source>
</reference>
<dbReference type="AlphaFoldDB" id="A0A0U5EU37"/>
<protein>
    <submittedName>
        <fullName evidence="1">Uncharacterized protein</fullName>
    </submittedName>
</protein>
<evidence type="ECO:0000313" key="2">
    <source>
        <dbReference type="Proteomes" id="UP000056109"/>
    </source>
</evidence>
<proteinExistence type="predicted"/>
<gene>
    <name evidence="1" type="ORF">ASN_1923</name>
</gene>
<accession>A0A0U5EU37</accession>
<organism evidence="1 2">
    <name type="scientific">Acetobacter senegalensis</name>
    <dbReference type="NCBI Taxonomy" id="446692"/>
    <lineage>
        <taxon>Bacteria</taxon>
        <taxon>Pseudomonadati</taxon>
        <taxon>Pseudomonadota</taxon>
        <taxon>Alphaproteobacteria</taxon>
        <taxon>Acetobacterales</taxon>
        <taxon>Acetobacteraceae</taxon>
        <taxon>Acetobacter</taxon>
    </lineage>
</organism>
<dbReference type="KEGG" id="asz:ASN_1923"/>
<sequence>MVAKYQISLAFLRHPDHFQTTDFKRAAVPEVHHANQIVLKTAGNQGDF</sequence>